<dbReference type="PANTHER" id="PTHR43818:SF11">
    <property type="entry name" value="BCDNA.GH03377"/>
    <property type="match status" value="1"/>
</dbReference>
<comment type="caution">
    <text evidence="4">The sequence shown here is derived from an EMBL/GenBank/DDBJ whole genome shotgun (WGS) entry which is preliminary data.</text>
</comment>
<keyword evidence="5" id="KW-1185">Reference proteome</keyword>
<feature type="domain" description="Gfo/Idh/MocA-like oxidoreductase N-terminal" evidence="2">
    <location>
        <begin position="5"/>
        <end position="130"/>
    </location>
</feature>
<dbReference type="SUPFAM" id="SSF55347">
    <property type="entry name" value="Glyceraldehyde-3-phosphate dehydrogenase-like, C-terminal domain"/>
    <property type="match status" value="1"/>
</dbReference>
<dbReference type="GO" id="GO:0000166">
    <property type="term" value="F:nucleotide binding"/>
    <property type="evidence" value="ECO:0007669"/>
    <property type="project" value="InterPro"/>
</dbReference>
<dbReference type="RefSeq" id="WP_050532236.1">
    <property type="nucleotide sequence ID" value="NZ_AQQZ01000009.1"/>
</dbReference>
<dbReference type="InterPro" id="IPR036291">
    <property type="entry name" value="NAD(P)-bd_dom_sf"/>
</dbReference>
<dbReference type="InterPro" id="IPR050463">
    <property type="entry name" value="Gfo/Idh/MocA_oxidrdct_glycsds"/>
</dbReference>
<keyword evidence="1" id="KW-0560">Oxidoreductase</keyword>
<dbReference type="Proteomes" id="UP000036938">
    <property type="component" value="Unassembled WGS sequence"/>
</dbReference>
<name>A0A0L1JL16_9RHOB</name>
<dbReference type="Gene3D" id="3.40.50.720">
    <property type="entry name" value="NAD(P)-binding Rossmann-like Domain"/>
    <property type="match status" value="1"/>
</dbReference>
<accession>A0A0L1JL16</accession>
<evidence type="ECO:0000256" key="1">
    <source>
        <dbReference type="ARBA" id="ARBA00023002"/>
    </source>
</evidence>
<dbReference type="GO" id="GO:0016491">
    <property type="term" value="F:oxidoreductase activity"/>
    <property type="evidence" value="ECO:0007669"/>
    <property type="project" value="UniProtKB-KW"/>
</dbReference>
<dbReference type="EMBL" id="AQQZ01000009">
    <property type="protein sequence ID" value="KNG92436.1"/>
    <property type="molecule type" value="Genomic_DNA"/>
</dbReference>
<evidence type="ECO:0000313" key="4">
    <source>
        <dbReference type="EMBL" id="KNG92436.1"/>
    </source>
</evidence>
<evidence type="ECO:0000313" key="5">
    <source>
        <dbReference type="Proteomes" id="UP000036938"/>
    </source>
</evidence>
<dbReference type="STRING" id="1317121.ATO11_17670"/>
<protein>
    <submittedName>
        <fullName evidence="4">Oxidoreductase</fullName>
    </submittedName>
</protein>
<dbReference type="OrthoDB" id="9815825at2"/>
<feature type="domain" description="GFO/IDH/MocA-like oxidoreductase" evidence="3">
    <location>
        <begin position="140"/>
        <end position="264"/>
    </location>
</feature>
<dbReference type="Pfam" id="PF22725">
    <property type="entry name" value="GFO_IDH_MocA_C3"/>
    <property type="match status" value="1"/>
</dbReference>
<dbReference type="InterPro" id="IPR055170">
    <property type="entry name" value="GFO_IDH_MocA-like_dom"/>
</dbReference>
<evidence type="ECO:0000259" key="3">
    <source>
        <dbReference type="Pfam" id="PF22725"/>
    </source>
</evidence>
<dbReference type="Pfam" id="PF01408">
    <property type="entry name" value="GFO_IDH_MocA"/>
    <property type="match status" value="1"/>
</dbReference>
<sequence>MATIGIGVIGGGYMGKAHSAAFAAVGTVFETTLKPRLAAICGASEASGARYAQAYGFDRAGANWQDVVEDPKVGAVVIASPQDTHLEIAQAAFTLGKPVMCEKPMGLDVAEAEAMCAAADAAGVPHMVAYNYIRTPAAQFVRKLLADGALGQITSFRVEHTEDFFADATVSSWRAHGAANGCLGDLAPHPINAALALMGPVAEVNAVIETVHPTRGGESVTNDDQVTMMMRFDSGVLGHLFASRVATGRKMGYVYEIFGTRGAVRFDQEDQNSVHLYLAEGPEAQRGFTRVLTGPEHPDYLPFCQGPGHGTGYQDQIIIEAKDFLTAIDTGQPVWPTFHDGLAVHRVMAAARASDASRGWQAV</sequence>
<organism evidence="4 5">
    <name type="scientific">Pseudaestuariivita atlantica</name>
    <dbReference type="NCBI Taxonomy" id="1317121"/>
    <lineage>
        <taxon>Bacteria</taxon>
        <taxon>Pseudomonadati</taxon>
        <taxon>Pseudomonadota</taxon>
        <taxon>Alphaproteobacteria</taxon>
        <taxon>Rhodobacterales</taxon>
        <taxon>Paracoccaceae</taxon>
        <taxon>Pseudaestuariivita</taxon>
    </lineage>
</organism>
<dbReference type="PANTHER" id="PTHR43818">
    <property type="entry name" value="BCDNA.GH03377"/>
    <property type="match status" value="1"/>
</dbReference>
<dbReference type="SUPFAM" id="SSF51735">
    <property type="entry name" value="NAD(P)-binding Rossmann-fold domains"/>
    <property type="match status" value="1"/>
</dbReference>
<evidence type="ECO:0000259" key="2">
    <source>
        <dbReference type="Pfam" id="PF01408"/>
    </source>
</evidence>
<dbReference type="PATRIC" id="fig|1317121.7.peg.4268"/>
<dbReference type="Gene3D" id="3.30.360.10">
    <property type="entry name" value="Dihydrodipicolinate Reductase, domain 2"/>
    <property type="match status" value="1"/>
</dbReference>
<gene>
    <name evidence="4" type="ORF">ATO11_17670</name>
</gene>
<dbReference type="InterPro" id="IPR000683">
    <property type="entry name" value="Gfo/Idh/MocA-like_OxRdtase_N"/>
</dbReference>
<reference evidence="4 5" key="1">
    <citation type="journal article" date="2015" name="Int. J. Syst. Evol. Microbiol.">
        <title>Aestuariivita atlantica sp. nov., isolated from deep sea sediment of the Atlantic Ocean.</title>
        <authorList>
            <person name="Li G."/>
            <person name="Lai Q."/>
            <person name="Du Y."/>
            <person name="Liu X."/>
            <person name="Sun F."/>
            <person name="Shao Z."/>
        </authorList>
    </citation>
    <scope>NUCLEOTIDE SEQUENCE [LARGE SCALE GENOMIC DNA]</scope>
    <source>
        <strain evidence="4 5">22II-S11-z3</strain>
    </source>
</reference>
<proteinExistence type="predicted"/>
<dbReference type="AlphaFoldDB" id="A0A0L1JL16"/>